<keyword evidence="1" id="KW-1133">Transmembrane helix</keyword>
<dbReference type="RefSeq" id="WP_106987532.1">
    <property type="nucleotide sequence ID" value="NZ_DAWBWI010000131.1"/>
</dbReference>
<dbReference type="Proteomes" id="UP000241201">
    <property type="component" value="Unassembled WGS sequence"/>
</dbReference>
<keyword evidence="1" id="KW-0472">Membrane</keyword>
<reference evidence="4" key="1">
    <citation type="submission" date="2018-03" db="EMBL/GenBank/DDBJ databases">
        <title>Lachnoclostridium SNUG30370 gen.nov., sp.nov., isolated from human faeces.</title>
        <authorList>
            <person name="Seo B."/>
            <person name="Jeon K."/>
            <person name="Ko G."/>
        </authorList>
    </citation>
    <scope>NUCLEOTIDE SEQUENCE [LARGE SCALE GENOMIC DNA]</scope>
    <source>
        <strain evidence="4">SNUG30370</strain>
    </source>
</reference>
<feature type="transmembrane region" description="Helical" evidence="1">
    <location>
        <begin position="78"/>
        <end position="95"/>
    </location>
</feature>
<dbReference type="EMBL" id="PYLP01000003">
    <property type="protein sequence ID" value="PST41413.1"/>
    <property type="molecule type" value="Genomic_DNA"/>
</dbReference>
<dbReference type="NCBIfam" id="NF037970">
    <property type="entry name" value="vanZ_1"/>
    <property type="match status" value="1"/>
</dbReference>
<comment type="caution">
    <text evidence="3">The sequence shown here is derived from an EMBL/GenBank/DDBJ whole genome shotgun (WGS) entry which is preliminary data.</text>
</comment>
<protein>
    <recommendedName>
        <fullName evidence="2">VanZ-like domain-containing protein</fullName>
    </recommendedName>
</protein>
<dbReference type="InterPro" id="IPR006976">
    <property type="entry name" value="VanZ-like"/>
</dbReference>
<evidence type="ECO:0000256" key="1">
    <source>
        <dbReference type="SAM" id="Phobius"/>
    </source>
</evidence>
<evidence type="ECO:0000313" key="3">
    <source>
        <dbReference type="EMBL" id="PST41413.1"/>
    </source>
</evidence>
<feature type="transmembrane region" description="Helical" evidence="1">
    <location>
        <begin position="12"/>
        <end position="29"/>
    </location>
</feature>
<sequence length="189" mass="21697">MNPKLKRILRYIAIFMTIVWMIVIFRFSMDDGNSSHELSDSCVKLINHLIYQFTGKDLMMTIAPEHYSMIELFLRKCAHMSIYFVLAINIMIVLFTFNMKMILRMAIAVIASFGYALTDEFHQTFVAGRSGAFTDCLIDTSGAIFGVIAALILYCVLYTIMTKYQKKKGIVQSEYDQKIDLSNNKHIAK</sequence>
<feature type="transmembrane region" description="Helical" evidence="1">
    <location>
        <begin position="102"/>
        <end position="118"/>
    </location>
</feature>
<evidence type="ECO:0000259" key="2">
    <source>
        <dbReference type="Pfam" id="PF04892"/>
    </source>
</evidence>
<gene>
    <name evidence="3" type="ORF">C7U55_04545</name>
</gene>
<keyword evidence="4" id="KW-1185">Reference proteome</keyword>
<proteinExistence type="predicted"/>
<feature type="domain" description="VanZ-like" evidence="2">
    <location>
        <begin position="14"/>
        <end position="153"/>
    </location>
</feature>
<name>A0A2T3G1N3_9FIRM</name>
<keyword evidence="1" id="KW-0812">Transmembrane</keyword>
<dbReference type="Pfam" id="PF04892">
    <property type="entry name" value="VanZ"/>
    <property type="match status" value="1"/>
</dbReference>
<dbReference type="GeneID" id="77470368"/>
<organism evidence="3 4">
    <name type="scientific">Faecalibacillus faecis</name>
    <dbReference type="NCBI Taxonomy" id="1982628"/>
    <lineage>
        <taxon>Bacteria</taxon>
        <taxon>Bacillati</taxon>
        <taxon>Bacillota</taxon>
        <taxon>Erysipelotrichia</taxon>
        <taxon>Erysipelotrichales</taxon>
        <taxon>Coprobacillaceae</taxon>
        <taxon>Faecalibacillus</taxon>
    </lineage>
</organism>
<evidence type="ECO:0000313" key="4">
    <source>
        <dbReference type="Proteomes" id="UP000241201"/>
    </source>
</evidence>
<dbReference type="AlphaFoldDB" id="A0A2T3G1N3"/>
<feature type="transmembrane region" description="Helical" evidence="1">
    <location>
        <begin position="138"/>
        <end position="160"/>
    </location>
</feature>
<accession>A0A2T3G1N3</accession>